<evidence type="ECO:0000313" key="4">
    <source>
        <dbReference type="Proteomes" id="UP000447873"/>
    </source>
</evidence>
<feature type="compositionally biased region" description="Basic and acidic residues" evidence="2">
    <location>
        <begin position="37"/>
        <end position="50"/>
    </location>
</feature>
<dbReference type="Proteomes" id="UP000447873">
    <property type="component" value="Unassembled WGS sequence"/>
</dbReference>
<protein>
    <submittedName>
        <fullName evidence="3">Uncharacterized protein</fullName>
    </submittedName>
</protein>
<name>A0A8H3UKF0_VENIN</name>
<sequence length="614" mass="69660">MAKDNDIKRNPPWRNAPSASVESVDSSPPPLRRRLKSRQDVLTREDRAESIDSSVPTPKNLDIAIKKIVSPANVVNAPQKEALHGPAGQTSRSLIQTSNDPSKPTRQIIPQKPREPLVKTSNGSNRRHSTSVGVNTTLVQRSDPPDDEEDTDHEDLDLNAEDEEETSLQALLNEPPAPSTSSALMPSQLVGLEHNRYMVALQKGYSKLLFLVFEDEKKKRKSLDKMDFRIFNTRGWNVLAATPTPMLCALAAGDLPRMVARRDPAVLACINMFKRTKALEKCPCIYLISLCNSQGEGPTAREWAEIAYHLMQYAQVDRHDKHLTDLAFEVDCIDHPDHKTKRAKNLYQRRYLKSKDDQTVGKNMPSPTKVNRMQKFSGAQTSRANKVAKSDWDTKRLHAFYGGYALSPKRRWHSHKASPSSYLMAATYAVCEVKWPGRYQLQEFAISPIVDPEDASYGEIIISAIAGCMYDTGEGFNIADPGDSVHSINTMNIWHRRWVDIWVARHSPYYANIIEQTRIIHDENEESEQAREDVKPLKQEMEELKRLKETTEEKAEELQGLLISKVNEHLREEIAINKALVELDTTEFTEATKASWIVESTQYLIEDQEMIDHQ</sequence>
<evidence type="ECO:0000256" key="1">
    <source>
        <dbReference type="SAM" id="Coils"/>
    </source>
</evidence>
<reference evidence="3 4" key="1">
    <citation type="submission" date="2018-12" db="EMBL/GenBank/DDBJ databases">
        <title>Venturia inaequalis Genome Resource.</title>
        <authorList>
            <person name="Lichtner F.J."/>
        </authorList>
    </citation>
    <scope>NUCLEOTIDE SEQUENCE [LARGE SCALE GENOMIC DNA]</scope>
    <source>
        <strain evidence="3 4">120213</strain>
    </source>
</reference>
<feature type="region of interest" description="Disordered" evidence="2">
    <location>
        <begin position="1"/>
        <end position="60"/>
    </location>
</feature>
<evidence type="ECO:0000313" key="3">
    <source>
        <dbReference type="EMBL" id="KAE9971062.1"/>
    </source>
</evidence>
<feature type="coiled-coil region" evidence="1">
    <location>
        <begin position="520"/>
        <end position="561"/>
    </location>
</feature>
<gene>
    <name evidence="3" type="ORF">EG328_005906</name>
</gene>
<keyword evidence="1" id="KW-0175">Coiled coil</keyword>
<dbReference type="EMBL" id="WNWS01000310">
    <property type="protein sequence ID" value="KAE9971062.1"/>
    <property type="molecule type" value="Genomic_DNA"/>
</dbReference>
<proteinExistence type="predicted"/>
<feature type="compositionally biased region" description="Acidic residues" evidence="2">
    <location>
        <begin position="145"/>
        <end position="154"/>
    </location>
</feature>
<feature type="compositionally biased region" description="Polar residues" evidence="2">
    <location>
        <begin position="88"/>
        <end position="105"/>
    </location>
</feature>
<feature type="region of interest" description="Disordered" evidence="2">
    <location>
        <begin position="77"/>
        <end position="154"/>
    </location>
</feature>
<feature type="compositionally biased region" description="Polar residues" evidence="2">
    <location>
        <begin position="119"/>
        <end position="140"/>
    </location>
</feature>
<organism evidence="3 4">
    <name type="scientific">Venturia inaequalis</name>
    <name type="common">Apple scab fungus</name>
    <dbReference type="NCBI Taxonomy" id="5025"/>
    <lineage>
        <taxon>Eukaryota</taxon>
        <taxon>Fungi</taxon>
        <taxon>Dikarya</taxon>
        <taxon>Ascomycota</taxon>
        <taxon>Pezizomycotina</taxon>
        <taxon>Dothideomycetes</taxon>
        <taxon>Pleosporomycetidae</taxon>
        <taxon>Venturiales</taxon>
        <taxon>Venturiaceae</taxon>
        <taxon>Venturia</taxon>
    </lineage>
</organism>
<dbReference type="AlphaFoldDB" id="A0A8H3UKF0"/>
<accession>A0A8H3UKF0</accession>
<evidence type="ECO:0000256" key="2">
    <source>
        <dbReference type="SAM" id="MobiDB-lite"/>
    </source>
</evidence>
<comment type="caution">
    <text evidence="3">The sequence shown here is derived from an EMBL/GenBank/DDBJ whole genome shotgun (WGS) entry which is preliminary data.</text>
</comment>